<dbReference type="Gene3D" id="1.20.144.10">
    <property type="entry name" value="Phosphatidic acid phosphatase type 2/haloperoxidase"/>
    <property type="match status" value="1"/>
</dbReference>
<dbReference type="InterPro" id="IPR000326">
    <property type="entry name" value="PAP2/HPO"/>
</dbReference>
<evidence type="ECO:0000256" key="1">
    <source>
        <dbReference type="SAM" id="Phobius"/>
    </source>
</evidence>
<evidence type="ECO:0000313" key="4">
    <source>
        <dbReference type="Proteomes" id="UP001201812"/>
    </source>
</evidence>
<keyword evidence="1" id="KW-0472">Membrane</keyword>
<feature type="transmembrane region" description="Helical" evidence="1">
    <location>
        <begin position="39"/>
        <end position="58"/>
    </location>
</feature>
<feature type="transmembrane region" description="Helical" evidence="1">
    <location>
        <begin position="123"/>
        <end position="152"/>
    </location>
</feature>
<comment type="caution">
    <text evidence="3">The sequence shown here is derived from an EMBL/GenBank/DDBJ whole genome shotgun (WGS) entry which is preliminary data.</text>
</comment>
<dbReference type="PANTHER" id="PTHR14969">
    <property type="entry name" value="SPHINGOSINE-1-PHOSPHATE PHOSPHOHYDROLASE"/>
    <property type="match status" value="1"/>
</dbReference>
<dbReference type="InterPro" id="IPR036938">
    <property type="entry name" value="PAP2/HPO_sf"/>
</dbReference>
<feature type="transmembrane region" description="Helical" evidence="1">
    <location>
        <begin position="70"/>
        <end position="91"/>
    </location>
</feature>
<keyword evidence="4" id="KW-1185">Reference proteome</keyword>
<name>A0AAD4N8Y0_9BILA</name>
<dbReference type="GO" id="GO:0042392">
    <property type="term" value="F:sphingosine-1-phosphate phosphatase activity"/>
    <property type="evidence" value="ECO:0007669"/>
    <property type="project" value="TreeGrafter"/>
</dbReference>
<dbReference type="PANTHER" id="PTHR14969:SF13">
    <property type="entry name" value="AT30094P"/>
    <property type="match status" value="1"/>
</dbReference>
<dbReference type="SMART" id="SM00014">
    <property type="entry name" value="acidPPc"/>
    <property type="match status" value="1"/>
</dbReference>
<accession>A0AAD4N8Y0</accession>
<dbReference type="Proteomes" id="UP001201812">
    <property type="component" value="Unassembled WGS sequence"/>
</dbReference>
<dbReference type="SUPFAM" id="SSF48317">
    <property type="entry name" value="Acid phosphatase/Vanadium-dependent haloperoxidase"/>
    <property type="match status" value="1"/>
</dbReference>
<evidence type="ECO:0000313" key="3">
    <source>
        <dbReference type="EMBL" id="KAI1723376.1"/>
    </source>
</evidence>
<proteinExistence type="predicted"/>
<dbReference type="EMBL" id="JAKKPZ010000003">
    <property type="protein sequence ID" value="KAI1723376.1"/>
    <property type="molecule type" value="Genomic_DNA"/>
</dbReference>
<organism evidence="3 4">
    <name type="scientific">Ditylenchus destructor</name>
    <dbReference type="NCBI Taxonomy" id="166010"/>
    <lineage>
        <taxon>Eukaryota</taxon>
        <taxon>Metazoa</taxon>
        <taxon>Ecdysozoa</taxon>
        <taxon>Nematoda</taxon>
        <taxon>Chromadorea</taxon>
        <taxon>Rhabditida</taxon>
        <taxon>Tylenchina</taxon>
        <taxon>Tylenchomorpha</taxon>
        <taxon>Sphaerularioidea</taxon>
        <taxon>Anguinidae</taxon>
        <taxon>Anguininae</taxon>
        <taxon>Ditylenchus</taxon>
    </lineage>
</organism>
<keyword evidence="1" id="KW-1133">Transmembrane helix</keyword>
<feature type="domain" description="Phosphatidic acid phosphatase type 2/haloperoxidase" evidence="2">
    <location>
        <begin position="68"/>
        <end position="183"/>
    </location>
</feature>
<evidence type="ECO:0000259" key="2">
    <source>
        <dbReference type="SMART" id="SM00014"/>
    </source>
</evidence>
<feature type="transmembrane region" description="Helical" evidence="1">
    <location>
        <begin position="164"/>
        <end position="185"/>
    </location>
</feature>
<dbReference type="AlphaFoldDB" id="A0AAD4N8Y0"/>
<sequence length="206" mass="22993">MLEEILRRDAEISRAMAVPSLEFCNGWLDLRTVFLVIEWSVHGIPWLIGVSVATFVAFRHNWKFSTQYKLAVLGFGILLDLGLVGLIKISVRRNRPPYNRDDQIYEAPVADKYSFPSGHSSRAAMLTVFAITLCENVSLLYLIPFAIVFPIVLGTSRIIMGRHYVSDVIAGLTLGCVEAFIALQLPHVVVKCCARLMNKVLDSIGL</sequence>
<dbReference type="Pfam" id="PF01569">
    <property type="entry name" value="PAP2"/>
    <property type="match status" value="1"/>
</dbReference>
<keyword evidence="1" id="KW-0812">Transmembrane</keyword>
<reference evidence="3" key="1">
    <citation type="submission" date="2022-01" db="EMBL/GenBank/DDBJ databases">
        <title>Genome Sequence Resource for Two Populations of Ditylenchus destructor, the Migratory Endoparasitic Phytonematode.</title>
        <authorList>
            <person name="Zhang H."/>
            <person name="Lin R."/>
            <person name="Xie B."/>
        </authorList>
    </citation>
    <scope>NUCLEOTIDE SEQUENCE</scope>
    <source>
        <strain evidence="3">BazhouSP</strain>
    </source>
</reference>
<protein>
    <submittedName>
        <fullName evidence="3">PAP2 superfamily domain-containing protein</fullName>
    </submittedName>
</protein>
<gene>
    <name evidence="3" type="ORF">DdX_03534</name>
</gene>